<evidence type="ECO:0000256" key="1">
    <source>
        <dbReference type="ARBA" id="ARBA00022679"/>
    </source>
</evidence>
<dbReference type="GO" id="GO:0016094">
    <property type="term" value="P:polyprenol biosynthetic process"/>
    <property type="evidence" value="ECO:0007669"/>
    <property type="project" value="TreeGrafter"/>
</dbReference>
<feature type="binding site" evidence="2">
    <location>
        <position position="24"/>
    </location>
    <ligand>
        <name>substrate</name>
    </ligand>
</feature>
<keyword evidence="2" id="KW-0479">Metal-binding</keyword>
<feature type="binding site" evidence="2">
    <location>
        <position position="19"/>
    </location>
    <ligand>
        <name>Mg(2+)</name>
        <dbReference type="ChEBI" id="CHEBI:18420"/>
    </ligand>
</feature>
<dbReference type="GO" id="GO:0005829">
    <property type="term" value="C:cytosol"/>
    <property type="evidence" value="ECO:0007669"/>
    <property type="project" value="TreeGrafter"/>
</dbReference>
<evidence type="ECO:0000313" key="3">
    <source>
        <dbReference type="EMBL" id="QDO91372.1"/>
    </source>
</evidence>
<dbReference type="EMBL" id="CP041626">
    <property type="protein sequence ID" value="QDO91372.1"/>
    <property type="molecule type" value="Genomic_DNA"/>
</dbReference>
<gene>
    <name evidence="3" type="ORF">FNV33_04610</name>
</gene>
<name>A0A516GIN0_9LACT</name>
<feature type="binding site" evidence="2">
    <location>
        <position position="209"/>
    </location>
    <ligand>
        <name>Mg(2+)</name>
        <dbReference type="ChEBI" id="CHEBI:18420"/>
    </ligand>
</feature>
<feature type="active site" evidence="2">
    <location>
        <position position="19"/>
    </location>
</feature>
<dbReference type="Proteomes" id="UP000315953">
    <property type="component" value="Chromosome"/>
</dbReference>
<feature type="active site" description="Proton acceptor" evidence="2">
    <location>
        <position position="67"/>
    </location>
</feature>
<dbReference type="InterPro" id="IPR036424">
    <property type="entry name" value="UPP_synth-like_sf"/>
</dbReference>
<dbReference type="NCBIfam" id="TIGR00055">
    <property type="entry name" value="uppS"/>
    <property type="match status" value="1"/>
</dbReference>
<feature type="binding site" evidence="2">
    <location>
        <position position="68"/>
    </location>
    <ligand>
        <name>substrate</name>
    </ligand>
</feature>
<feature type="binding site" evidence="2">
    <location>
        <position position="32"/>
    </location>
    <ligand>
        <name>substrate</name>
    </ligand>
</feature>
<dbReference type="HAMAP" id="MF_01139">
    <property type="entry name" value="ISPT"/>
    <property type="match status" value="1"/>
</dbReference>
<organism evidence="3 4">
    <name type="scientific">Dolosigranulum pigrum</name>
    <dbReference type="NCBI Taxonomy" id="29394"/>
    <lineage>
        <taxon>Bacteria</taxon>
        <taxon>Bacillati</taxon>
        <taxon>Bacillota</taxon>
        <taxon>Bacilli</taxon>
        <taxon>Lactobacillales</taxon>
        <taxon>Carnobacteriaceae</taxon>
        <taxon>Dolosigranulum</taxon>
    </lineage>
</organism>
<keyword evidence="1 2" id="KW-0808">Transferase</keyword>
<dbReference type="PANTHER" id="PTHR10291">
    <property type="entry name" value="DEHYDRODOLICHYL DIPHOSPHATE SYNTHASE FAMILY MEMBER"/>
    <property type="match status" value="1"/>
</dbReference>
<dbReference type="PROSITE" id="PS01066">
    <property type="entry name" value="UPP_SYNTHASE"/>
    <property type="match status" value="1"/>
</dbReference>
<dbReference type="GO" id="GO:0008834">
    <property type="term" value="F:ditrans,polycis-undecaprenyl-diphosphate synthase [(2E,6E)-farnesyl-diphosphate specific] activity"/>
    <property type="evidence" value="ECO:0007669"/>
    <property type="project" value="TreeGrafter"/>
</dbReference>
<dbReference type="RefSeq" id="WP_143333400.1">
    <property type="nucleotide sequence ID" value="NZ_CP041626.1"/>
</dbReference>
<protein>
    <recommendedName>
        <fullName evidence="2">Isoprenyl transferase</fullName>
        <ecNumber evidence="2">2.5.1.-</ecNumber>
    </recommendedName>
</protein>
<dbReference type="NCBIfam" id="NF011405">
    <property type="entry name" value="PRK14830.1"/>
    <property type="match status" value="1"/>
</dbReference>
<dbReference type="PANTHER" id="PTHR10291:SF0">
    <property type="entry name" value="DEHYDRODOLICHYL DIPHOSPHATE SYNTHASE 2"/>
    <property type="match status" value="1"/>
</dbReference>
<dbReference type="InterPro" id="IPR001441">
    <property type="entry name" value="UPP_synth-like"/>
</dbReference>
<feature type="binding site" evidence="2">
    <location>
        <begin position="20"/>
        <end position="23"/>
    </location>
    <ligand>
        <name>substrate</name>
    </ligand>
</feature>
<feature type="binding site" evidence="2">
    <location>
        <position position="190"/>
    </location>
    <ligand>
        <name>substrate</name>
    </ligand>
</feature>
<dbReference type="EC" id="2.5.1.-" evidence="2"/>
<proteinExistence type="inferred from homology"/>
<evidence type="ECO:0000313" key="4">
    <source>
        <dbReference type="Proteomes" id="UP000315953"/>
    </source>
</evidence>
<dbReference type="FunFam" id="3.40.1180.10:FF:000001">
    <property type="entry name" value="(2E,6E)-farnesyl-diphosphate-specific ditrans,polycis-undecaprenyl-diphosphate synthase"/>
    <property type="match status" value="1"/>
</dbReference>
<dbReference type="Pfam" id="PF01255">
    <property type="entry name" value="Prenyltransf"/>
    <property type="match status" value="1"/>
</dbReference>
<feature type="binding site" evidence="2">
    <location>
        <begin position="196"/>
        <end position="198"/>
    </location>
    <ligand>
        <name>substrate</name>
    </ligand>
</feature>
<comment type="cofactor">
    <cofactor evidence="2">
        <name>Mg(2+)</name>
        <dbReference type="ChEBI" id="CHEBI:18420"/>
    </cofactor>
    <text evidence="2">Binds 2 magnesium ions per subunit.</text>
</comment>
<evidence type="ECO:0000256" key="2">
    <source>
        <dbReference type="HAMAP-Rule" id="MF_01139"/>
    </source>
</evidence>
<dbReference type="AlphaFoldDB" id="A0A516GIN0"/>
<feature type="binding site" evidence="2">
    <location>
        <position position="36"/>
    </location>
    <ligand>
        <name>substrate</name>
    </ligand>
</feature>
<dbReference type="SUPFAM" id="SSF64005">
    <property type="entry name" value="Undecaprenyl diphosphate synthase"/>
    <property type="match status" value="1"/>
</dbReference>
<dbReference type="GO" id="GO:0000287">
    <property type="term" value="F:magnesium ion binding"/>
    <property type="evidence" value="ECO:0007669"/>
    <property type="project" value="UniProtKB-UniRule"/>
</dbReference>
<accession>A0A516GIN0</accession>
<comment type="subunit">
    <text evidence="2">Homodimer.</text>
</comment>
<feature type="binding site" evidence="2">
    <location>
        <begin position="64"/>
        <end position="66"/>
    </location>
    <ligand>
        <name>substrate</name>
    </ligand>
</feature>
<keyword evidence="2" id="KW-0460">Magnesium</keyword>
<dbReference type="Gene3D" id="3.40.1180.10">
    <property type="entry name" value="Decaprenyl diphosphate synthase-like"/>
    <property type="match status" value="1"/>
</dbReference>
<dbReference type="GO" id="GO:0030145">
    <property type="term" value="F:manganese ion binding"/>
    <property type="evidence" value="ECO:0007669"/>
    <property type="project" value="TreeGrafter"/>
</dbReference>
<dbReference type="CDD" id="cd00475">
    <property type="entry name" value="Cis_IPPS"/>
    <property type="match status" value="1"/>
</dbReference>
<dbReference type="InterPro" id="IPR018520">
    <property type="entry name" value="UPP_synth-like_CS"/>
</dbReference>
<feature type="binding site" evidence="2">
    <location>
        <position position="70"/>
    </location>
    <ligand>
        <name>substrate</name>
    </ligand>
</feature>
<comment type="function">
    <text evidence="2">Catalyzes the condensation of isopentenyl diphosphate (IPP) with allylic pyrophosphates generating different type of terpenoids.</text>
</comment>
<sequence length="243" mass="28006">MSVVSNQLAVPKHVAIIMDGNGRWAKERGLKRTEGHREGMEAIRRVAHHAANRGVKVLTLYAFSTENWKRPPQEVHYLMKLPVEFFDRFVPELIENNIRVHMMGIEEKVPSSTLKSIHKAMDETKHCTGMVLNFAFNYGGRLEITEAIKTIAQDVLEGQVAVRDIDEELIAQQLFSNDLAPYSDIDLMIRTSGEQRLSNFMLWQNAYSEFYFAEKNWPDFNGELFDQALSSYQQRHRRYGGLA</sequence>
<reference evidence="3 4" key="1">
    <citation type="submission" date="2019-07" db="EMBL/GenBank/DDBJ databases">
        <title>Genome assembly of a nasal isolate of Dolosigranulum pigrum from a chronic sinusitis patient.</title>
        <authorList>
            <person name="Baig S."/>
            <person name="Overballe-Petersen S."/>
            <person name="Kaspar U."/>
            <person name="Rendboe A."/>
            <person name="de Man T."/>
            <person name="Liu C."/>
            <person name="Price L.B."/>
            <person name="Stegger M."/>
            <person name="Becker K."/>
            <person name="Skytt Andersen P."/>
        </authorList>
    </citation>
    <scope>NUCLEOTIDE SEQUENCE [LARGE SCALE GENOMIC DNA]</scope>
    <source>
        <strain evidence="3 4">83VPs-KB5</strain>
    </source>
</reference>
<dbReference type="KEGG" id="dpm:FNV33_04610"/>
<comment type="similarity">
    <text evidence="2">Belongs to the UPP synthase family.</text>
</comment>